<evidence type="ECO:0000256" key="2">
    <source>
        <dbReference type="SAM" id="Phobius"/>
    </source>
</evidence>
<feature type="transmembrane region" description="Helical" evidence="2">
    <location>
        <begin position="87"/>
        <end position="111"/>
    </location>
</feature>
<keyword evidence="2" id="KW-0812">Transmembrane</keyword>
<evidence type="ECO:0000313" key="4">
    <source>
        <dbReference type="Proteomes" id="UP000297245"/>
    </source>
</evidence>
<gene>
    <name evidence="3" type="ORF">K435DRAFT_972250</name>
</gene>
<dbReference type="AlphaFoldDB" id="A0A4S8L065"/>
<sequence length="214" mass="23389">MDLIYFPFIVRKNYLLMGLIIVLILAKLVTSVAYVILGFAQRLDTAEKLKHVKGLSMTVNVLAATGDVVISAAICTMLSASEMALPGAIMLLTVSFSYFQIPFAISLSISLSDDSTPTPSSPLSTLVDEFKPVEQPRSLLENHILPLLNRPGAGRARDIMSAHQERTNPNTQIQVQIDTIIDYNNGSAEVTKEVNDDPERQSSTQLLNDKSQGL</sequence>
<keyword evidence="2" id="KW-1133">Transmembrane helix</keyword>
<evidence type="ECO:0000313" key="3">
    <source>
        <dbReference type="EMBL" id="THU81736.1"/>
    </source>
</evidence>
<feature type="region of interest" description="Disordered" evidence="1">
    <location>
        <begin position="192"/>
        <end position="214"/>
    </location>
</feature>
<organism evidence="3 4">
    <name type="scientific">Dendrothele bispora (strain CBS 962.96)</name>
    <dbReference type="NCBI Taxonomy" id="1314807"/>
    <lineage>
        <taxon>Eukaryota</taxon>
        <taxon>Fungi</taxon>
        <taxon>Dikarya</taxon>
        <taxon>Basidiomycota</taxon>
        <taxon>Agaricomycotina</taxon>
        <taxon>Agaricomycetes</taxon>
        <taxon>Agaricomycetidae</taxon>
        <taxon>Agaricales</taxon>
        <taxon>Agaricales incertae sedis</taxon>
        <taxon>Dendrothele</taxon>
    </lineage>
</organism>
<accession>A0A4S8L065</accession>
<dbReference type="Proteomes" id="UP000297245">
    <property type="component" value="Unassembled WGS sequence"/>
</dbReference>
<feature type="compositionally biased region" description="Polar residues" evidence="1">
    <location>
        <begin position="201"/>
        <end position="214"/>
    </location>
</feature>
<proteinExistence type="predicted"/>
<dbReference type="EMBL" id="ML179784">
    <property type="protein sequence ID" value="THU81736.1"/>
    <property type="molecule type" value="Genomic_DNA"/>
</dbReference>
<name>A0A4S8L065_DENBC</name>
<evidence type="ECO:0000256" key="1">
    <source>
        <dbReference type="SAM" id="MobiDB-lite"/>
    </source>
</evidence>
<keyword evidence="2" id="KW-0472">Membrane</keyword>
<feature type="transmembrane region" description="Helical" evidence="2">
    <location>
        <begin position="61"/>
        <end position="81"/>
    </location>
</feature>
<reference evidence="3 4" key="1">
    <citation type="journal article" date="2019" name="Nat. Ecol. Evol.">
        <title>Megaphylogeny resolves global patterns of mushroom evolution.</title>
        <authorList>
            <person name="Varga T."/>
            <person name="Krizsan K."/>
            <person name="Foldi C."/>
            <person name="Dima B."/>
            <person name="Sanchez-Garcia M."/>
            <person name="Sanchez-Ramirez S."/>
            <person name="Szollosi G.J."/>
            <person name="Szarkandi J.G."/>
            <person name="Papp V."/>
            <person name="Albert L."/>
            <person name="Andreopoulos W."/>
            <person name="Angelini C."/>
            <person name="Antonin V."/>
            <person name="Barry K.W."/>
            <person name="Bougher N.L."/>
            <person name="Buchanan P."/>
            <person name="Buyck B."/>
            <person name="Bense V."/>
            <person name="Catcheside P."/>
            <person name="Chovatia M."/>
            <person name="Cooper J."/>
            <person name="Damon W."/>
            <person name="Desjardin D."/>
            <person name="Finy P."/>
            <person name="Geml J."/>
            <person name="Haridas S."/>
            <person name="Hughes K."/>
            <person name="Justo A."/>
            <person name="Karasinski D."/>
            <person name="Kautmanova I."/>
            <person name="Kiss B."/>
            <person name="Kocsube S."/>
            <person name="Kotiranta H."/>
            <person name="LaButti K.M."/>
            <person name="Lechner B.E."/>
            <person name="Liimatainen K."/>
            <person name="Lipzen A."/>
            <person name="Lukacs Z."/>
            <person name="Mihaltcheva S."/>
            <person name="Morgado L.N."/>
            <person name="Niskanen T."/>
            <person name="Noordeloos M.E."/>
            <person name="Ohm R.A."/>
            <person name="Ortiz-Santana B."/>
            <person name="Ovrebo C."/>
            <person name="Racz N."/>
            <person name="Riley R."/>
            <person name="Savchenko A."/>
            <person name="Shiryaev A."/>
            <person name="Soop K."/>
            <person name="Spirin V."/>
            <person name="Szebenyi C."/>
            <person name="Tomsovsky M."/>
            <person name="Tulloss R.E."/>
            <person name="Uehling J."/>
            <person name="Grigoriev I.V."/>
            <person name="Vagvolgyi C."/>
            <person name="Papp T."/>
            <person name="Martin F.M."/>
            <person name="Miettinen O."/>
            <person name="Hibbett D.S."/>
            <person name="Nagy L.G."/>
        </authorList>
    </citation>
    <scope>NUCLEOTIDE SEQUENCE [LARGE SCALE GENOMIC DNA]</scope>
    <source>
        <strain evidence="3 4">CBS 962.96</strain>
    </source>
</reference>
<feature type="transmembrane region" description="Helical" evidence="2">
    <location>
        <begin position="15"/>
        <end position="40"/>
    </location>
</feature>
<protein>
    <submittedName>
        <fullName evidence="3">Uncharacterized protein</fullName>
    </submittedName>
</protein>
<keyword evidence="4" id="KW-1185">Reference proteome</keyword>